<protein>
    <submittedName>
        <fullName evidence="3">Uncharacterized protein</fullName>
    </submittedName>
</protein>
<accession>A0A562XFN7</accession>
<dbReference type="RefSeq" id="WP_147497161.1">
    <property type="nucleotide sequence ID" value="NZ_VOAP01000013.1"/>
</dbReference>
<feature type="region of interest" description="Disordered" evidence="2">
    <location>
        <begin position="27"/>
        <end position="50"/>
    </location>
</feature>
<keyword evidence="1" id="KW-0175">Coiled coil</keyword>
<evidence type="ECO:0000256" key="1">
    <source>
        <dbReference type="SAM" id="Coils"/>
    </source>
</evidence>
<name>A0A562XFN7_CAMHY</name>
<organism evidence="3 4">
    <name type="scientific">Campylobacter hyointestinalis</name>
    <dbReference type="NCBI Taxonomy" id="198"/>
    <lineage>
        <taxon>Bacteria</taxon>
        <taxon>Pseudomonadati</taxon>
        <taxon>Campylobacterota</taxon>
        <taxon>Epsilonproteobacteria</taxon>
        <taxon>Campylobacterales</taxon>
        <taxon>Campylobacteraceae</taxon>
        <taxon>Campylobacter</taxon>
    </lineage>
</organism>
<gene>
    <name evidence="3" type="ORF">YZ82_04030</name>
</gene>
<feature type="compositionally biased region" description="Polar residues" evidence="2">
    <location>
        <begin position="27"/>
        <end position="45"/>
    </location>
</feature>
<dbReference type="EMBL" id="VOAP01000013">
    <property type="protein sequence ID" value="TWO20506.1"/>
    <property type="molecule type" value="Genomic_DNA"/>
</dbReference>
<comment type="caution">
    <text evidence="3">The sequence shown here is derived from an EMBL/GenBank/DDBJ whole genome shotgun (WGS) entry which is preliminary data.</text>
</comment>
<dbReference type="AlphaFoldDB" id="A0A562XFN7"/>
<evidence type="ECO:0000256" key="2">
    <source>
        <dbReference type="SAM" id="MobiDB-lite"/>
    </source>
</evidence>
<evidence type="ECO:0000313" key="4">
    <source>
        <dbReference type="Proteomes" id="UP000321812"/>
    </source>
</evidence>
<feature type="coiled-coil region" evidence="1">
    <location>
        <begin position="164"/>
        <end position="191"/>
    </location>
</feature>
<reference evidence="3 4" key="1">
    <citation type="submission" date="2019-07" db="EMBL/GenBank/DDBJ databases">
        <title>Rapid identification of Enteric Bacteria from Whole Genome Sequences (WGS) using Average Nucleotide Identity (ANI).</title>
        <authorList>
            <person name="Lane C."/>
        </authorList>
    </citation>
    <scope>NUCLEOTIDE SEQUENCE [LARGE SCALE GENOMIC DNA]</scope>
    <source>
        <strain evidence="3 4">D2411</strain>
    </source>
</reference>
<sequence>MLDSIGFSQNKIGYTANKTLNLEQNQKAEQTITDNSQKPSEQTLSEPPAGFSDGYSYGMYDYETNGVKNIFYYANIRNEQNGFVPGTENEKSLIKEAFDLLFQGSMRLSDLVDNEHFGELFTKEFASEADVLAYAKKLGDDRAIWIDSIKQPNIDDIMIDASGGEAKRLEIQAKQEKAEEIERNNRMLLRQYNGSKSKNINAESKNEILKTFFEEFLKNNNPLKFLEFMKKIDIRA</sequence>
<proteinExistence type="predicted"/>
<evidence type="ECO:0000313" key="3">
    <source>
        <dbReference type="EMBL" id="TWO20506.1"/>
    </source>
</evidence>
<dbReference type="Proteomes" id="UP000321812">
    <property type="component" value="Unassembled WGS sequence"/>
</dbReference>